<evidence type="ECO:0000256" key="1">
    <source>
        <dbReference type="SAM" id="MobiDB-lite"/>
    </source>
</evidence>
<reference evidence="2 3" key="1">
    <citation type="submission" date="2019-01" db="EMBL/GenBank/DDBJ databases">
        <authorList>
            <person name="Alioto T."/>
            <person name="Alioto T."/>
        </authorList>
    </citation>
    <scope>NUCLEOTIDE SEQUENCE [LARGE SCALE GENOMIC DNA]</scope>
</reference>
<name>A0A485PFS3_LYNPA</name>
<organism evidence="2 3">
    <name type="scientific">Lynx pardinus</name>
    <name type="common">Iberian lynx</name>
    <name type="synonym">Felis pardina</name>
    <dbReference type="NCBI Taxonomy" id="191816"/>
    <lineage>
        <taxon>Eukaryota</taxon>
        <taxon>Metazoa</taxon>
        <taxon>Chordata</taxon>
        <taxon>Craniata</taxon>
        <taxon>Vertebrata</taxon>
        <taxon>Euteleostomi</taxon>
        <taxon>Mammalia</taxon>
        <taxon>Eutheria</taxon>
        <taxon>Laurasiatheria</taxon>
        <taxon>Carnivora</taxon>
        <taxon>Feliformia</taxon>
        <taxon>Felidae</taxon>
        <taxon>Felinae</taxon>
        <taxon>Lynx</taxon>
    </lineage>
</organism>
<dbReference type="Proteomes" id="UP000386466">
    <property type="component" value="Unassembled WGS sequence"/>
</dbReference>
<protein>
    <submittedName>
        <fullName evidence="2">Uncharacterized protein</fullName>
    </submittedName>
</protein>
<proteinExistence type="predicted"/>
<gene>
    <name evidence="2" type="ORF">LYPA_23C015687</name>
</gene>
<dbReference type="AlphaFoldDB" id="A0A485PFS3"/>
<feature type="compositionally biased region" description="Basic and acidic residues" evidence="1">
    <location>
        <begin position="76"/>
        <end position="93"/>
    </location>
</feature>
<keyword evidence="3" id="KW-1185">Reference proteome</keyword>
<feature type="compositionally biased region" description="Basic and acidic residues" evidence="1">
    <location>
        <begin position="163"/>
        <end position="176"/>
    </location>
</feature>
<feature type="region of interest" description="Disordered" evidence="1">
    <location>
        <begin position="221"/>
        <end position="297"/>
    </location>
</feature>
<feature type="compositionally biased region" description="Low complexity" evidence="1">
    <location>
        <begin position="97"/>
        <end position="109"/>
    </location>
</feature>
<feature type="non-terminal residue" evidence="2">
    <location>
        <position position="297"/>
    </location>
</feature>
<dbReference type="EMBL" id="CAAGRJ010032740">
    <property type="protein sequence ID" value="VFV42889.1"/>
    <property type="molecule type" value="Genomic_DNA"/>
</dbReference>
<accession>A0A485PFS3</accession>
<feature type="region of interest" description="Disordered" evidence="1">
    <location>
        <begin position="1"/>
        <end position="176"/>
    </location>
</feature>
<evidence type="ECO:0000313" key="3">
    <source>
        <dbReference type="Proteomes" id="UP000386466"/>
    </source>
</evidence>
<sequence length="297" mass="30624">MAPAPSGRARGDSGGESPAPRQPPATRDAGAAASPIPVQGQPGSYLPPAGPQGRAHSLPPPGPAPTLLKVLPGQEARCDRPQADDGEGQERLGLEGAGSSAPAPAPHLAGENEPCPAVTPSEPCSQRTGWGRLSPHQPRLSPQGPVEIRGSGPAPTAGTRAPVADEKRSLASDRPRLLGKSLLGANAEFCRGLFPELESSLLGARAVVRTLGDETIGLVFPGLRSSGTEPPAAQPARGFPRTEPPNRSRQASPPDQARAPWVWSGQPTNQGHRPGLCWRPGPGRGEGGSRNHPFSRS</sequence>
<evidence type="ECO:0000313" key="2">
    <source>
        <dbReference type="EMBL" id="VFV42889.1"/>
    </source>
</evidence>